<dbReference type="Pfam" id="PF26181">
    <property type="entry name" value="Ig_NUP210_13th"/>
    <property type="match status" value="1"/>
</dbReference>
<feature type="domain" description="NUP210 Ig-like" evidence="18">
    <location>
        <begin position="517"/>
        <end position="601"/>
    </location>
</feature>
<comment type="similarity">
    <text evidence="2">Belongs to the NUP210 family.</text>
</comment>
<dbReference type="Pfam" id="PF22957">
    <property type="entry name" value="NUP210_Ig"/>
    <property type="match status" value="1"/>
</dbReference>
<accession>A0A158Q5T8</accession>
<evidence type="ECO:0000256" key="2">
    <source>
        <dbReference type="ARBA" id="ARBA00007313"/>
    </source>
</evidence>
<evidence type="ECO:0000256" key="6">
    <source>
        <dbReference type="ARBA" id="ARBA00023136"/>
    </source>
</evidence>
<dbReference type="InterPro" id="IPR008964">
    <property type="entry name" value="Invasin/intimin_cell_adhesion"/>
</dbReference>
<feature type="transmembrane region" description="Helical" evidence="10">
    <location>
        <begin position="1834"/>
        <end position="1853"/>
    </location>
</feature>
<dbReference type="InterPro" id="IPR056898">
    <property type="entry name" value="Ig_NUP210_6th"/>
</dbReference>
<dbReference type="InterPro" id="IPR058779">
    <property type="entry name" value="Ig_NUP210_13th"/>
</dbReference>
<evidence type="ECO:0000259" key="20">
    <source>
        <dbReference type="Pfam" id="PF26181"/>
    </source>
</evidence>
<dbReference type="Pfam" id="PF26182">
    <property type="entry name" value="Ig_NUP210_5th"/>
    <property type="match status" value="1"/>
</dbReference>
<dbReference type="GO" id="GO:0031965">
    <property type="term" value="C:nuclear membrane"/>
    <property type="evidence" value="ECO:0007669"/>
    <property type="project" value="UniProtKB-SubCell"/>
</dbReference>
<evidence type="ECO:0000259" key="16">
    <source>
        <dbReference type="Pfam" id="PF22969"/>
    </source>
</evidence>
<dbReference type="WBParaSite" id="DME_0000826101-mRNA-1">
    <property type="protein sequence ID" value="DME_0000826101-mRNA-1"/>
    <property type="gene ID" value="DME_0000826101"/>
</dbReference>
<dbReference type="OrthoDB" id="361283at2759"/>
<dbReference type="Proteomes" id="UP000274756">
    <property type="component" value="Unassembled WGS sequence"/>
</dbReference>
<evidence type="ECO:0000259" key="19">
    <source>
        <dbReference type="Pfam" id="PF24991"/>
    </source>
</evidence>
<feature type="domain" description="NUP210 Ig-like" evidence="17">
    <location>
        <begin position="882"/>
        <end position="960"/>
    </location>
</feature>
<keyword evidence="5 10" id="KW-1133">Transmembrane helix</keyword>
<protein>
    <submittedName>
        <fullName evidence="24">BIG2 domain-containing protein</fullName>
    </submittedName>
</protein>
<dbReference type="Pfam" id="PF24935">
    <property type="entry name" value="Ig_NUP210_6th"/>
    <property type="match status" value="1"/>
</dbReference>
<dbReference type="PANTHER" id="PTHR23019">
    <property type="entry name" value="NUCLEAR PORE MEMBRANE GLYCOPROTEIN GP210-RELATED"/>
    <property type="match status" value="1"/>
</dbReference>
<dbReference type="PANTHER" id="PTHR23019:SF0">
    <property type="entry name" value="NUCLEAR PORE MEMBRANE GLYCOPROTEIN 210"/>
    <property type="match status" value="1"/>
</dbReference>
<keyword evidence="23" id="KW-1185">Reference proteome</keyword>
<evidence type="ECO:0000313" key="21">
    <source>
        <dbReference type="EMBL" id="VDN60349.1"/>
    </source>
</evidence>
<dbReference type="GO" id="GO:0005643">
    <property type="term" value="C:nuclear pore"/>
    <property type="evidence" value="ECO:0007669"/>
    <property type="project" value="TreeGrafter"/>
</dbReference>
<dbReference type="Pfam" id="PF24902">
    <property type="entry name" value="Ig_NUP210_9th"/>
    <property type="match status" value="1"/>
</dbReference>
<proteinExistence type="inferred from homology"/>
<dbReference type="InterPro" id="IPR055096">
    <property type="entry name" value="Ig_NUP210_1st"/>
</dbReference>
<dbReference type="InterPro" id="IPR055097">
    <property type="entry name" value="Ig_NUP210_2nd"/>
</dbReference>
<dbReference type="InterPro" id="IPR055095">
    <property type="entry name" value="NUP210_Ig_C"/>
</dbReference>
<dbReference type="AlphaFoldDB" id="A0A158Q5T8"/>
<feature type="region of interest" description="Disordered" evidence="9">
    <location>
        <begin position="1912"/>
        <end position="1931"/>
    </location>
</feature>
<evidence type="ECO:0000256" key="3">
    <source>
        <dbReference type="ARBA" id="ARBA00022692"/>
    </source>
</evidence>
<dbReference type="Pfam" id="PF24991">
    <property type="entry name" value="Ig_NUP210_4th"/>
    <property type="match status" value="1"/>
</dbReference>
<evidence type="ECO:0000256" key="5">
    <source>
        <dbReference type="ARBA" id="ARBA00022989"/>
    </source>
</evidence>
<evidence type="ECO:0000259" key="14">
    <source>
        <dbReference type="Pfam" id="PF22963"/>
    </source>
</evidence>
<keyword evidence="3 10" id="KW-0812">Transmembrane</keyword>
<dbReference type="InterPro" id="IPR055094">
    <property type="entry name" value="NUP210_Ig15"/>
</dbReference>
<feature type="domain" description="NUP210 Ig-like" evidence="20">
    <location>
        <begin position="1137"/>
        <end position="1250"/>
    </location>
</feature>
<evidence type="ECO:0000256" key="9">
    <source>
        <dbReference type="SAM" id="MobiDB-lite"/>
    </source>
</evidence>
<keyword evidence="7" id="KW-0325">Glycoprotein</keyword>
<evidence type="ECO:0000256" key="7">
    <source>
        <dbReference type="ARBA" id="ARBA00023180"/>
    </source>
</evidence>
<gene>
    <name evidence="21" type="ORF">DME_LOCUS10322</name>
</gene>
<evidence type="ECO:0000259" key="13">
    <source>
        <dbReference type="Pfam" id="PF22959"/>
    </source>
</evidence>
<evidence type="ECO:0000259" key="18">
    <source>
        <dbReference type="Pfam" id="PF24935"/>
    </source>
</evidence>
<feature type="domain" description="NUP210 Ig-like" evidence="13">
    <location>
        <begin position="1343"/>
        <end position="1399"/>
    </location>
</feature>
<evidence type="ECO:0000256" key="11">
    <source>
        <dbReference type="SAM" id="SignalP"/>
    </source>
</evidence>
<dbReference type="STRING" id="318479.A0A158Q5T8"/>
<sequence>MIFKNFPVFLCLILSPSSLTTGYRLNVPRVLLPFHPMSQVKFNLMVTDPDGGCFKWRSTRPDIVQVKAINESVKHSCSDKAEIIVISKYADEQNVMIFAENKAVDTILSCGVTVDVIRSISISTTTKVLFLDASPVQLVIQAFNKEGDMFTTLGEIPFEWQMEANTSQKPLRIVSFSQSKYETPEGIRYLESLKKRGYTILVEGISPGAAVVRTTLKSEDVLSDSIELLIVANLLLIPSNDLFITLGSRVHYSAEIIKQSSTEKIIFPSKQYRLTVSDTSVCSINEDSSYVTAIALGSTEIVLIDENAKSLALIKPPSSHIHVVEPASIIFMISGDSWHLQKGNEYIVSVVMTDSLDNTIFISDNVRFETFFSENFFRISEQSKNGTYFVVSAISHGVTRISSKFSSIFDATEKVLSPGISCEQVVTISLPIFVEPSLVVFPYFNDDTSYSWNLTASGGTGMYTWSSSNPEVVFVSGNGVVTSLKNGKSHIIARDFRNRAHFGKADVYVASPIKLLFVKSVLESQVGSFLELHLAILLQYGDLTAYAKDCQKVPFAFTIADVNIFKSIDDFTSYRSPFDNACSSVKLMALNEGDTKITFSLGNLSATTYISAFSPLQVVPASEILIMLGSETAIELLGGPRPWIVDPSKYFSKGCLFLFCFPFCLIFYKVFGIKKILIFINNEVSSLLNHRSEGFINYISCGDSQGDMVSFFLIEFLGCAVKIQVGNEITDSNPLPVILEATLRICCSIPNRIVLSIIRQNDDYKCPHDTNIVHMDDVAIISLTAFGHCISGPSMGIDRQFVSISSLTVHWSTASSDLVVLDDLPEVQMKKEFFKRVIGQGLEGVGEVVVEVKNYSQYDHELSLPIILRSSLKILFTKYAHIEPRKLTIWNEKTVFKSVDIISGSGIFIIKHFDRSIIDASLEKNAIMVYFSIRALANGTTELILQDSCIGNSFSVTVEVDHETKMELTIISSQGDAFSFDDALFMSIEITTTSNIIDVIRWITAVNYILRGKVAGLVSLVASVRTSMGKTIFSVPHEIQVFNSLLSFPKIITLIPESTFQMVFSYLNFKFILKLEVVGGPQPMPELNFHVNDSSVASISENGLITSIQRGNASIRVALSSESSLSNDIIYVKVVALSGIRIRLSSFRIERGQMAWARVDGLMDDETPFAFGGAVHPLHITWTVIDDEIIELSSPLAPFITEDSENRFQVVVKGIKPGTTQIKVSVKQSSPSKMHFIKGDTYEDQITITIYDSPKISDPLIIQQNIRLALGSEVVLRSNRESDTVQFILPPQYSSLAIKERKDASVTLIAQSLGDAVLEMKEIGTNYNESTFIPASVYLVLNVHSIHLAMEPSFKNSLNDQYMSALPLGYRLPLRVSYKDYGGHDLYASNMNIRFRPHRIIMHSKTEVEQELPGIELDHLIILNYSVEQYANYSVEHFDLTEITAKNNGKDLEITLRQPGVTVLKNCISFIHPIHPSIHLRSDARLKRFKVWDSDNEHISTFLRIISVNAITPKIERLFESDIICFRSPLSSNKWLEVGTQHFEFVEASSGIAVARIVGNSVIASYDSNDQRIFTKISVVAPGAIFLESPLYITNVAGRRFFFPVSFGVDANLPNVHGCNPDDLLKLDHVPAPFNCIATLYGENSLPLAKIFSAVGLFVAEIGSYACVLEEHDFTDDSHKFVNESSMKIVVNAIWNRAGKDLSGSTETIFYPRFVVLQNEIRLDNLHLLKDVLTAIVSPELKSYIQVESCHPSILTINRMKSPSIATLQFEIKLNVNSAVLWAEILDKCNLTIVNTLTDQIETLPVNIVLRGNLSKATRSSVLDYITDFVDLSVIYAVIIIAFTMLLFFLACWKNHLLSFYLFGSSHEAHPASYSAFANGHSSLKLSDHWLSMNKTSSFSNNKRIQLSDTSNRFSTSNASTNSSPSAQDNSQTFLFSTSDALNDPYDIRYRRH</sequence>
<keyword evidence="8" id="KW-0539">Nucleus</keyword>
<evidence type="ECO:0000313" key="24">
    <source>
        <dbReference type="WBParaSite" id="DME_0000826101-mRNA-1"/>
    </source>
</evidence>
<feature type="signal peptide" evidence="11">
    <location>
        <begin position="1"/>
        <end position="22"/>
    </location>
</feature>
<dbReference type="Gene3D" id="2.60.40.1080">
    <property type="match status" value="1"/>
</dbReference>
<dbReference type="Pfam" id="PF22969">
    <property type="entry name" value="Ig_NUP210_2nd"/>
    <property type="match status" value="1"/>
</dbReference>
<dbReference type="EMBL" id="UYYG01001211">
    <property type="protein sequence ID" value="VDN60349.1"/>
    <property type="molecule type" value="Genomic_DNA"/>
</dbReference>
<dbReference type="InterPro" id="IPR056899">
    <property type="entry name" value="Ig_NUP210_9th"/>
</dbReference>
<dbReference type="Proteomes" id="UP000038040">
    <property type="component" value="Unplaced"/>
</dbReference>
<dbReference type="InterPro" id="IPR056897">
    <property type="entry name" value="Ig_NUP210_4th"/>
</dbReference>
<feature type="domain" description="NUP210 Ig-like" evidence="14">
    <location>
        <begin position="232"/>
        <end position="326"/>
    </location>
</feature>
<evidence type="ECO:0000259" key="12">
    <source>
        <dbReference type="Pfam" id="PF22957"/>
    </source>
</evidence>
<dbReference type="InterPro" id="IPR055098">
    <property type="entry name" value="Ig_NUP210_3rd"/>
</dbReference>
<feature type="domain" description="NUP210 Ig-like" evidence="16">
    <location>
        <begin position="124"/>
        <end position="219"/>
    </location>
</feature>
<feature type="domain" description="NUP210 C-terminal Ig-like" evidence="12">
    <location>
        <begin position="1585"/>
        <end position="1746"/>
    </location>
</feature>
<name>A0A158Q5T8_DRAME</name>
<dbReference type="Pfam" id="PF22967">
    <property type="entry name" value="Ig_NUP210_1st"/>
    <property type="match status" value="1"/>
</dbReference>
<evidence type="ECO:0000259" key="17">
    <source>
        <dbReference type="Pfam" id="PF24902"/>
    </source>
</evidence>
<dbReference type="SUPFAM" id="SSF49373">
    <property type="entry name" value="Invasin/intimin cell-adhesion fragments"/>
    <property type="match status" value="1"/>
</dbReference>
<evidence type="ECO:0000256" key="1">
    <source>
        <dbReference type="ARBA" id="ARBA00004590"/>
    </source>
</evidence>
<feature type="compositionally biased region" description="Low complexity" evidence="9">
    <location>
        <begin position="1912"/>
        <end position="1926"/>
    </location>
</feature>
<reference evidence="21 23" key="2">
    <citation type="submission" date="2018-11" db="EMBL/GenBank/DDBJ databases">
        <authorList>
            <consortium name="Pathogen Informatics"/>
        </authorList>
    </citation>
    <scope>NUCLEOTIDE SEQUENCE [LARGE SCALE GENOMIC DNA]</scope>
</reference>
<feature type="domain" description="NUP210 Ig-like" evidence="15">
    <location>
        <begin position="23"/>
        <end position="115"/>
    </location>
</feature>
<evidence type="ECO:0000256" key="4">
    <source>
        <dbReference type="ARBA" id="ARBA00022729"/>
    </source>
</evidence>
<comment type="subcellular location">
    <subcellularLocation>
        <location evidence="1">Nucleus membrane</location>
        <topology evidence="1">Single-pass membrane protein</topology>
    </subcellularLocation>
</comment>
<feature type="domain" description="NUP210 fourth Ig-like" evidence="19">
    <location>
        <begin position="335"/>
        <end position="412"/>
    </location>
</feature>
<keyword evidence="4 11" id="KW-0732">Signal</keyword>
<feature type="chain" id="PRO_5041044463" evidence="11">
    <location>
        <begin position="23"/>
        <end position="1953"/>
    </location>
</feature>
<evidence type="ECO:0000259" key="15">
    <source>
        <dbReference type="Pfam" id="PF22967"/>
    </source>
</evidence>
<keyword evidence="6 10" id="KW-0472">Membrane</keyword>
<evidence type="ECO:0000313" key="22">
    <source>
        <dbReference type="Proteomes" id="UP000038040"/>
    </source>
</evidence>
<evidence type="ECO:0000313" key="23">
    <source>
        <dbReference type="Proteomes" id="UP000274756"/>
    </source>
</evidence>
<reference evidence="24" key="1">
    <citation type="submission" date="2016-04" db="UniProtKB">
        <authorList>
            <consortium name="WormBaseParasite"/>
        </authorList>
    </citation>
    <scope>IDENTIFICATION</scope>
</reference>
<dbReference type="Pfam" id="PF22963">
    <property type="entry name" value="Ig_NUP210_3rd"/>
    <property type="match status" value="1"/>
</dbReference>
<dbReference type="InterPro" id="IPR045197">
    <property type="entry name" value="NUP210-like"/>
</dbReference>
<dbReference type="Pfam" id="PF22959">
    <property type="entry name" value="Ig_NUP210_15th"/>
    <property type="match status" value="1"/>
</dbReference>
<organism evidence="22 24">
    <name type="scientific">Dracunculus medinensis</name>
    <name type="common">Guinea worm</name>
    <dbReference type="NCBI Taxonomy" id="318479"/>
    <lineage>
        <taxon>Eukaryota</taxon>
        <taxon>Metazoa</taxon>
        <taxon>Ecdysozoa</taxon>
        <taxon>Nematoda</taxon>
        <taxon>Chromadorea</taxon>
        <taxon>Rhabditida</taxon>
        <taxon>Spirurina</taxon>
        <taxon>Dracunculoidea</taxon>
        <taxon>Dracunculidae</taxon>
        <taxon>Dracunculus</taxon>
    </lineage>
</organism>
<evidence type="ECO:0000256" key="10">
    <source>
        <dbReference type="SAM" id="Phobius"/>
    </source>
</evidence>
<evidence type="ECO:0000256" key="8">
    <source>
        <dbReference type="ARBA" id="ARBA00023242"/>
    </source>
</evidence>